<dbReference type="Proteomes" id="UP000658514">
    <property type="component" value="Unassembled WGS sequence"/>
</dbReference>
<proteinExistence type="predicted"/>
<comment type="caution">
    <text evidence="1">The sequence shown here is derived from an EMBL/GenBank/DDBJ whole genome shotgun (WGS) entry which is preliminary data.</text>
</comment>
<evidence type="ECO:0000313" key="2">
    <source>
        <dbReference type="Proteomes" id="UP000658514"/>
    </source>
</evidence>
<gene>
    <name evidence="1" type="ORF">H6G24_07690</name>
</gene>
<organism evidence="1 2">
    <name type="scientific">Calothrix parietina FACHB-288</name>
    <dbReference type="NCBI Taxonomy" id="2692896"/>
    <lineage>
        <taxon>Bacteria</taxon>
        <taxon>Bacillati</taxon>
        <taxon>Cyanobacteriota</taxon>
        <taxon>Cyanophyceae</taxon>
        <taxon>Nostocales</taxon>
        <taxon>Calotrichaceae</taxon>
        <taxon>Calothrix</taxon>
    </lineage>
</organism>
<keyword evidence="2" id="KW-1185">Reference proteome</keyword>
<reference evidence="1 2" key="1">
    <citation type="journal article" date="2020" name="ISME J.">
        <title>Comparative genomics reveals insights into cyanobacterial evolution and habitat adaptation.</title>
        <authorList>
            <person name="Chen M.Y."/>
            <person name="Teng W.K."/>
            <person name="Zhao L."/>
            <person name="Hu C.X."/>
            <person name="Zhou Y.K."/>
            <person name="Han B.P."/>
            <person name="Song L.R."/>
            <person name="Shu W.S."/>
        </authorList>
    </citation>
    <scope>NUCLEOTIDE SEQUENCE [LARGE SCALE GENOMIC DNA]</scope>
    <source>
        <strain evidence="1 2">FACHB-288</strain>
    </source>
</reference>
<sequence>MKPYADNNTKADLHEIALLQTKTISTALATRAIAPLQLPEDNQDNETDALLVQAQRINQMAAQLEAMILEFKTTASKLQEKGKPYKSICEYLPISVPWVIQKQDRSFIFTMQKVDIFKAERQAAQLAQQLRQHSKIKEERSH</sequence>
<dbReference type="RefSeq" id="WP_190539483.1">
    <property type="nucleotide sequence ID" value="NZ_CAWPNO010000128.1"/>
</dbReference>
<name>A0ABR8A6D1_9CYAN</name>
<accession>A0ABR8A6D1</accession>
<dbReference type="EMBL" id="JACJQH010000009">
    <property type="protein sequence ID" value="MBD2195373.1"/>
    <property type="molecule type" value="Genomic_DNA"/>
</dbReference>
<evidence type="ECO:0000313" key="1">
    <source>
        <dbReference type="EMBL" id="MBD2195373.1"/>
    </source>
</evidence>
<protein>
    <submittedName>
        <fullName evidence="1">Uncharacterized protein</fullName>
    </submittedName>
</protein>